<dbReference type="InParanoid" id="A0A2K1KI21"/>
<reference evidence="1 3" key="1">
    <citation type="journal article" date="2008" name="Science">
        <title>The Physcomitrella genome reveals evolutionary insights into the conquest of land by plants.</title>
        <authorList>
            <person name="Rensing S."/>
            <person name="Lang D."/>
            <person name="Zimmer A."/>
            <person name="Terry A."/>
            <person name="Salamov A."/>
            <person name="Shapiro H."/>
            <person name="Nishiyama T."/>
            <person name="Perroud P.-F."/>
            <person name="Lindquist E."/>
            <person name="Kamisugi Y."/>
            <person name="Tanahashi T."/>
            <person name="Sakakibara K."/>
            <person name="Fujita T."/>
            <person name="Oishi K."/>
            <person name="Shin-I T."/>
            <person name="Kuroki Y."/>
            <person name="Toyoda A."/>
            <person name="Suzuki Y."/>
            <person name="Hashimoto A."/>
            <person name="Yamaguchi K."/>
            <person name="Sugano A."/>
            <person name="Kohara Y."/>
            <person name="Fujiyama A."/>
            <person name="Anterola A."/>
            <person name="Aoki S."/>
            <person name="Ashton N."/>
            <person name="Barbazuk W.B."/>
            <person name="Barker E."/>
            <person name="Bennetzen J."/>
            <person name="Bezanilla M."/>
            <person name="Blankenship R."/>
            <person name="Cho S.H."/>
            <person name="Dutcher S."/>
            <person name="Estelle M."/>
            <person name="Fawcett J.A."/>
            <person name="Gundlach H."/>
            <person name="Hanada K."/>
            <person name="Heyl A."/>
            <person name="Hicks K.A."/>
            <person name="Hugh J."/>
            <person name="Lohr M."/>
            <person name="Mayer K."/>
            <person name="Melkozernov A."/>
            <person name="Murata T."/>
            <person name="Nelson D."/>
            <person name="Pils B."/>
            <person name="Prigge M."/>
            <person name="Reiss B."/>
            <person name="Renner T."/>
            <person name="Rombauts S."/>
            <person name="Rushton P."/>
            <person name="Sanderfoot A."/>
            <person name="Schween G."/>
            <person name="Shiu S.-H."/>
            <person name="Stueber K."/>
            <person name="Theodoulou F.L."/>
            <person name="Tu H."/>
            <person name="Van de Peer Y."/>
            <person name="Verrier P.J."/>
            <person name="Waters E."/>
            <person name="Wood A."/>
            <person name="Yang L."/>
            <person name="Cove D."/>
            <person name="Cuming A."/>
            <person name="Hasebe M."/>
            <person name="Lucas S."/>
            <person name="Mishler D.B."/>
            <person name="Reski R."/>
            <person name="Grigoriev I."/>
            <person name="Quatrano R.S."/>
            <person name="Boore J.L."/>
        </authorList>
    </citation>
    <scope>NUCLEOTIDE SEQUENCE [LARGE SCALE GENOMIC DNA]</scope>
    <source>
        <strain evidence="2 3">cv. Gransden 2004</strain>
    </source>
</reference>
<accession>A0A2K1KI21</accession>
<dbReference type="EnsemblPlants" id="Pp3c5_1650V3.1">
    <property type="protein sequence ID" value="PAC:32956128.CDS.1"/>
    <property type="gene ID" value="Pp3c5_1650"/>
</dbReference>
<keyword evidence="3" id="KW-1185">Reference proteome</keyword>
<reference evidence="1 3" key="2">
    <citation type="journal article" date="2018" name="Plant J.">
        <title>The Physcomitrella patens chromosome-scale assembly reveals moss genome structure and evolution.</title>
        <authorList>
            <person name="Lang D."/>
            <person name="Ullrich K.K."/>
            <person name="Murat F."/>
            <person name="Fuchs J."/>
            <person name="Jenkins J."/>
            <person name="Haas F.B."/>
            <person name="Piednoel M."/>
            <person name="Gundlach H."/>
            <person name="Van Bel M."/>
            <person name="Meyberg R."/>
            <person name="Vives C."/>
            <person name="Morata J."/>
            <person name="Symeonidi A."/>
            <person name="Hiss M."/>
            <person name="Muchero W."/>
            <person name="Kamisugi Y."/>
            <person name="Saleh O."/>
            <person name="Blanc G."/>
            <person name="Decker E.L."/>
            <person name="van Gessel N."/>
            <person name="Grimwood J."/>
            <person name="Hayes R.D."/>
            <person name="Graham S.W."/>
            <person name="Gunter L.E."/>
            <person name="McDaniel S.F."/>
            <person name="Hoernstein S.N.W."/>
            <person name="Larsson A."/>
            <person name="Li F.W."/>
            <person name="Perroud P.F."/>
            <person name="Phillips J."/>
            <person name="Ranjan P."/>
            <person name="Rokshar D.S."/>
            <person name="Rothfels C.J."/>
            <person name="Schneider L."/>
            <person name="Shu S."/>
            <person name="Stevenson D.W."/>
            <person name="Thummler F."/>
            <person name="Tillich M."/>
            <person name="Villarreal Aguilar J.C."/>
            <person name="Widiez T."/>
            <person name="Wong G.K."/>
            <person name="Wymore A."/>
            <person name="Zhang Y."/>
            <person name="Zimmer A.D."/>
            <person name="Quatrano R.S."/>
            <person name="Mayer K.F.X."/>
            <person name="Goodstein D."/>
            <person name="Casacuberta J.M."/>
            <person name="Vandepoele K."/>
            <person name="Reski R."/>
            <person name="Cuming A.C."/>
            <person name="Tuskan G.A."/>
            <person name="Maumus F."/>
            <person name="Salse J."/>
            <person name="Schmutz J."/>
            <person name="Rensing S.A."/>
        </authorList>
    </citation>
    <scope>NUCLEOTIDE SEQUENCE [LARGE SCALE GENOMIC DNA]</scope>
    <source>
        <strain evidence="2 3">cv. Gransden 2004</strain>
    </source>
</reference>
<dbReference type="Gramene" id="Pp3c5_1650V3.1">
    <property type="protein sequence ID" value="PAC:32956128.CDS.1"/>
    <property type="gene ID" value="Pp3c5_1650"/>
</dbReference>
<name>A0A2K1KI21_PHYPA</name>
<evidence type="ECO:0000313" key="1">
    <source>
        <dbReference type="EMBL" id="PNR53422.1"/>
    </source>
</evidence>
<evidence type="ECO:0000313" key="3">
    <source>
        <dbReference type="Proteomes" id="UP000006727"/>
    </source>
</evidence>
<protein>
    <submittedName>
        <fullName evidence="1 2">Uncharacterized protein</fullName>
    </submittedName>
</protein>
<dbReference type="AlphaFoldDB" id="A0A2K1KI21"/>
<gene>
    <name evidence="1" type="ORF">PHYPA_007097</name>
</gene>
<organism evidence="1">
    <name type="scientific">Physcomitrium patens</name>
    <name type="common">Spreading-leaved earth moss</name>
    <name type="synonym">Physcomitrella patens</name>
    <dbReference type="NCBI Taxonomy" id="3218"/>
    <lineage>
        <taxon>Eukaryota</taxon>
        <taxon>Viridiplantae</taxon>
        <taxon>Streptophyta</taxon>
        <taxon>Embryophyta</taxon>
        <taxon>Bryophyta</taxon>
        <taxon>Bryophytina</taxon>
        <taxon>Bryopsida</taxon>
        <taxon>Funariidae</taxon>
        <taxon>Funariales</taxon>
        <taxon>Funariaceae</taxon>
        <taxon>Physcomitrium</taxon>
    </lineage>
</organism>
<proteinExistence type="predicted"/>
<dbReference type="EMBL" id="ABEU02000005">
    <property type="protein sequence ID" value="PNR53422.1"/>
    <property type="molecule type" value="Genomic_DNA"/>
</dbReference>
<sequence length="66" mass="7831">MGFRVRQDEAFFLNCSWITLGGLWNGTRRHRPRLLQLCCFQFVMDVIDALQEPLQVLNRNMEVLSF</sequence>
<reference evidence="2" key="3">
    <citation type="submission" date="2020-12" db="UniProtKB">
        <authorList>
            <consortium name="EnsemblPlants"/>
        </authorList>
    </citation>
    <scope>IDENTIFICATION</scope>
</reference>
<evidence type="ECO:0000313" key="2">
    <source>
        <dbReference type="EnsemblPlants" id="PAC:32956128.CDS.1"/>
    </source>
</evidence>
<dbReference type="PaxDb" id="3218-PP1S72_65V6.1"/>
<dbReference type="Proteomes" id="UP000006727">
    <property type="component" value="Chromosome 5"/>
</dbReference>